<protein>
    <submittedName>
        <fullName evidence="1">Uncharacterized protein</fullName>
    </submittedName>
</protein>
<keyword evidence="3" id="KW-1185">Reference proteome</keyword>
<evidence type="ECO:0000313" key="1">
    <source>
        <dbReference type="EMBL" id="CAH6421979.1"/>
    </source>
</evidence>
<sequence length="74" mass="8115">MFDLSASILTLMGVSPAYLIKPTMMDTFVTRLVHPVMGLPRCSCSTDSSGSISMVRYQKATLLTTNVRIEVAKM</sequence>
<reference evidence="1" key="1">
    <citation type="submission" date="2023-04" db="EMBL/GenBank/DDBJ databases">
        <authorList>
            <person name="Kelly A."/>
        </authorList>
    </citation>
    <scope>NUCLEOTIDE SEQUENCE</scope>
</reference>
<evidence type="ECO:0000313" key="3">
    <source>
        <dbReference type="Proteomes" id="UP001154314"/>
    </source>
</evidence>
<dbReference type="EMBL" id="OW991346">
    <property type="protein sequence ID" value="CAH6421979.1"/>
    <property type="molecule type" value="Genomic_DNA"/>
</dbReference>
<dbReference type="EMBL" id="OW991346">
    <property type="protein sequence ID" value="CAI9888943.1"/>
    <property type="molecule type" value="Genomic_DNA"/>
</dbReference>
<gene>
    <name evidence="2" type="ORF">BAMTRB_020</name>
    <name evidence="1" type="ORF">BAMTRB_045</name>
</gene>
<accession>A0A9P0VAH5</accession>
<name>A0A9P0VAH5_9CAUD</name>
<organism evidence="1 3">
    <name type="scientific">Escherichia phage vB_Eco_Bam</name>
    <dbReference type="NCBI Taxonomy" id="2898833"/>
    <lineage>
        <taxon>Viruses</taxon>
        <taxon>Duplodnaviria</taxon>
        <taxon>Heunggongvirae</taxon>
        <taxon>Uroviricota</taxon>
        <taxon>Caudoviricetes</taxon>
        <taxon>Autographivirales</taxon>
        <taxon>Autotranscriptaviridae</taxon>
        <taxon>Studiervirinae</taxon>
        <taxon>Bamvirus</taxon>
        <taxon>Bamvirus bam</taxon>
    </lineage>
</organism>
<evidence type="ECO:0000313" key="2">
    <source>
        <dbReference type="EMBL" id="CAI9888943.1"/>
    </source>
</evidence>
<dbReference type="Proteomes" id="UP001154314">
    <property type="component" value="Chromosome"/>
</dbReference>
<proteinExistence type="predicted"/>